<accession>A0AAW1G7B1</accession>
<evidence type="ECO:0000313" key="3">
    <source>
        <dbReference type="EMBL" id="KAK9542691.1"/>
    </source>
</evidence>
<reference evidence="3 4" key="1">
    <citation type="journal article" date="2024" name="Genome Biol. Evol.">
        <title>Chromosome-level genome assembly of the viviparous eelpout Zoarces viviparus.</title>
        <authorList>
            <person name="Fuhrmann N."/>
            <person name="Brasseur M.V."/>
            <person name="Bakowski C.E."/>
            <person name="Podsiadlowski L."/>
            <person name="Prost S."/>
            <person name="Krehenwinkel H."/>
            <person name="Mayer C."/>
        </authorList>
    </citation>
    <scope>NUCLEOTIDE SEQUENCE [LARGE SCALE GENOMIC DNA]</scope>
    <source>
        <strain evidence="3">NO-MEL_2022_Ind0_liver</strain>
    </source>
</reference>
<feature type="region of interest" description="Disordered" evidence="2">
    <location>
        <begin position="603"/>
        <end position="628"/>
    </location>
</feature>
<keyword evidence="1" id="KW-0175">Coiled coil</keyword>
<protein>
    <submittedName>
        <fullName evidence="3">Uncharacterized protein</fullName>
    </submittedName>
</protein>
<keyword evidence="4" id="KW-1185">Reference proteome</keyword>
<dbReference type="AlphaFoldDB" id="A0AAW1G7B1"/>
<evidence type="ECO:0000256" key="1">
    <source>
        <dbReference type="SAM" id="Coils"/>
    </source>
</evidence>
<comment type="caution">
    <text evidence="3">The sequence shown here is derived from an EMBL/GenBank/DDBJ whole genome shotgun (WGS) entry which is preliminary data.</text>
</comment>
<sequence>MEVIPEEVEHPIHFYLSSLEERVRCELLDSEARITQTKIKDRILLEIDEDRLQHFLDIVHEKTKEEMEISKMFCQANAKQELKNGHLQWQEEKSSYQAQMDEQRAETNRIAAALKETQDLLETERQVQPKTITEEEMEVFKNFCQAAVDEQFDVSSKLKEDLDNAKQELKNGHLQWQEEKSSYQAQLYEQRAETNRIAAALKETQDLLETEHKVQPKTTTDEEMEVFKNLCQAAVDEQFDVSSKLKEDLDKAKQELETIHLQWQQERFNATARQLKDSDYFHWQMHIMASYRAHEQEAAKQNLEKAQAFYQAQMDQQRVETNRIAAALKETQDLLETERHVQPKTTTEEETEVFKNFCQAAVDEQFDVSSKLKEDLDKAKRELETIHFQWQQERFNATARQLKDSDYFHWQMHIMASYRAHEHEAAKQNLEKAQAFYQAQMDQQGVETNRIAAALKETQDLLETERQVQPKTTMEEEMEVFKNFCQAAVDEQLYVSSKLKADLDNAKQELKNGHLQWQEEKSSYQAQMDEQRAETNRIAAALKETQDLLETERQAQPKTTTEEEMEVFKNFCQAAVDEQLYVSSKLKADLDNAKQELKKVIYNSKRRSLPNKPRWTNREPRQTGSQQL</sequence>
<dbReference type="EMBL" id="JBCEZU010000001">
    <property type="protein sequence ID" value="KAK9542691.1"/>
    <property type="molecule type" value="Genomic_DNA"/>
</dbReference>
<evidence type="ECO:0000256" key="2">
    <source>
        <dbReference type="SAM" id="MobiDB-lite"/>
    </source>
</evidence>
<dbReference type="Proteomes" id="UP001488805">
    <property type="component" value="Unassembled WGS sequence"/>
</dbReference>
<feature type="coiled-coil region" evidence="1">
    <location>
        <begin position="148"/>
        <end position="179"/>
    </location>
</feature>
<gene>
    <name evidence="3" type="ORF">VZT92_000531</name>
</gene>
<name>A0AAW1G7B1_ZOAVI</name>
<feature type="coiled-coil region" evidence="1">
    <location>
        <begin position="293"/>
        <end position="320"/>
    </location>
</feature>
<organism evidence="3 4">
    <name type="scientific">Zoarces viviparus</name>
    <name type="common">Viviparous eelpout</name>
    <name type="synonym">Blennius viviparus</name>
    <dbReference type="NCBI Taxonomy" id="48416"/>
    <lineage>
        <taxon>Eukaryota</taxon>
        <taxon>Metazoa</taxon>
        <taxon>Chordata</taxon>
        <taxon>Craniata</taxon>
        <taxon>Vertebrata</taxon>
        <taxon>Euteleostomi</taxon>
        <taxon>Actinopterygii</taxon>
        <taxon>Neopterygii</taxon>
        <taxon>Teleostei</taxon>
        <taxon>Neoteleostei</taxon>
        <taxon>Acanthomorphata</taxon>
        <taxon>Eupercaria</taxon>
        <taxon>Perciformes</taxon>
        <taxon>Cottioidei</taxon>
        <taxon>Zoarcales</taxon>
        <taxon>Zoarcidae</taxon>
        <taxon>Zoarcinae</taxon>
        <taxon>Zoarces</taxon>
    </lineage>
</organism>
<evidence type="ECO:0000313" key="4">
    <source>
        <dbReference type="Proteomes" id="UP001488805"/>
    </source>
</evidence>
<feature type="coiled-coil region" evidence="1">
    <location>
        <begin position="235"/>
        <end position="266"/>
    </location>
</feature>
<proteinExistence type="predicted"/>